<gene>
    <name evidence="4" type="ORF">Prubr_60080</name>
</gene>
<dbReference type="EMBL" id="AP023359">
    <property type="protein sequence ID" value="BCJ68987.1"/>
    <property type="molecule type" value="Genomic_DNA"/>
</dbReference>
<dbReference type="Pfam" id="PF04909">
    <property type="entry name" value="Amidohydro_2"/>
    <property type="match status" value="1"/>
</dbReference>
<accession>A0A810N6T0</accession>
<feature type="region of interest" description="Disordered" evidence="2">
    <location>
        <begin position="1"/>
        <end position="25"/>
    </location>
</feature>
<feature type="domain" description="Amidohydrolase-related" evidence="3">
    <location>
        <begin position="40"/>
        <end position="309"/>
    </location>
</feature>
<dbReference type="PANTHER" id="PTHR21240">
    <property type="entry name" value="2-AMINO-3-CARBOXYLMUCONATE-6-SEMIALDEHYDE DECARBOXYLASE"/>
    <property type="match status" value="1"/>
</dbReference>
<reference evidence="4" key="1">
    <citation type="submission" date="2020-08" db="EMBL/GenBank/DDBJ databases">
        <title>Whole genome shotgun sequence of Polymorphospora rubra NBRC 101157.</title>
        <authorList>
            <person name="Komaki H."/>
            <person name="Tamura T."/>
        </authorList>
    </citation>
    <scope>NUCLEOTIDE SEQUENCE</scope>
    <source>
        <strain evidence="4">NBRC 101157</strain>
    </source>
</reference>
<dbReference type="SUPFAM" id="SSF51556">
    <property type="entry name" value="Metallo-dependent hydrolases"/>
    <property type="match status" value="1"/>
</dbReference>
<evidence type="ECO:0000256" key="2">
    <source>
        <dbReference type="SAM" id="MobiDB-lite"/>
    </source>
</evidence>
<dbReference type="GO" id="GO:0016831">
    <property type="term" value="F:carboxy-lyase activity"/>
    <property type="evidence" value="ECO:0007669"/>
    <property type="project" value="InterPro"/>
</dbReference>
<keyword evidence="1" id="KW-0456">Lyase</keyword>
<dbReference type="GO" id="GO:0019748">
    <property type="term" value="P:secondary metabolic process"/>
    <property type="evidence" value="ECO:0007669"/>
    <property type="project" value="TreeGrafter"/>
</dbReference>
<dbReference type="InterPro" id="IPR032465">
    <property type="entry name" value="ACMSD"/>
</dbReference>
<evidence type="ECO:0000256" key="1">
    <source>
        <dbReference type="ARBA" id="ARBA00023239"/>
    </source>
</evidence>
<dbReference type="InterPro" id="IPR006680">
    <property type="entry name" value="Amidohydro-rel"/>
</dbReference>
<evidence type="ECO:0000313" key="4">
    <source>
        <dbReference type="EMBL" id="BCJ68987.1"/>
    </source>
</evidence>
<evidence type="ECO:0000313" key="5">
    <source>
        <dbReference type="Proteomes" id="UP000680866"/>
    </source>
</evidence>
<keyword evidence="5" id="KW-1185">Reference proteome</keyword>
<sequence>MPGAGRAGREGAAVATTPGPRGDADVPGYLRELGIPGLADVHVHFLPEPMMRKVWAYFDRAEENYGLPWPIRYRTDETDRLRRLRALGLRTIPALSYAHKPGMARWLNDWSADFARRVPDGLHCATFYPEPGVTADVRAAVDRGARLFKVHVQVGGFTPDDPRLHDAWSLLAAAGVPVVIHAGSAPLAGEHTGSAPVRRLLADHPLLTLVIAHLGMPEYDEFADLVEAYPNVHLDTTMAGTDFSNRFAPLPDRYVARLAGLGHRVALGSDFPNIPYPYAHQIAALARLGLGDDWMRDVLWHTGARLLRLPG</sequence>
<protein>
    <submittedName>
        <fullName evidence="4">Amidohydrolase</fullName>
    </submittedName>
</protein>
<dbReference type="Proteomes" id="UP000680866">
    <property type="component" value="Chromosome"/>
</dbReference>
<proteinExistence type="predicted"/>
<organism evidence="4 5">
    <name type="scientific">Polymorphospora rubra</name>
    <dbReference type="NCBI Taxonomy" id="338584"/>
    <lineage>
        <taxon>Bacteria</taxon>
        <taxon>Bacillati</taxon>
        <taxon>Actinomycetota</taxon>
        <taxon>Actinomycetes</taxon>
        <taxon>Micromonosporales</taxon>
        <taxon>Micromonosporaceae</taxon>
        <taxon>Polymorphospora</taxon>
    </lineage>
</organism>
<dbReference type="GO" id="GO:0016787">
    <property type="term" value="F:hydrolase activity"/>
    <property type="evidence" value="ECO:0007669"/>
    <property type="project" value="InterPro"/>
</dbReference>
<name>A0A810N6T0_9ACTN</name>
<dbReference type="InterPro" id="IPR032466">
    <property type="entry name" value="Metal_Hydrolase"/>
</dbReference>
<dbReference type="GO" id="GO:0005737">
    <property type="term" value="C:cytoplasm"/>
    <property type="evidence" value="ECO:0007669"/>
    <property type="project" value="TreeGrafter"/>
</dbReference>
<dbReference type="CDD" id="cd01292">
    <property type="entry name" value="metallo-dependent_hydrolases"/>
    <property type="match status" value="1"/>
</dbReference>
<evidence type="ECO:0000259" key="3">
    <source>
        <dbReference type="Pfam" id="PF04909"/>
    </source>
</evidence>
<dbReference type="PANTHER" id="PTHR21240:SF28">
    <property type="entry name" value="ISO-OROTATE DECARBOXYLASE (EUROFUNG)"/>
    <property type="match status" value="1"/>
</dbReference>
<dbReference type="Gene3D" id="3.20.20.140">
    <property type="entry name" value="Metal-dependent hydrolases"/>
    <property type="match status" value="1"/>
</dbReference>
<dbReference type="AlphaFoldDB" id="A0A810N6T0"/>
<dbReference type="KEGG" id="pry:Prubr_60080"/>